<dbReference type="InterPro" id="IPR001509">
    <property type="entry name" value="Epimerase_deHydtase"/>
</dbReference>
<evidence type="ECO:0000313" key="4">
    <source>
        <dbReference type="EMBL" id="KAK0369146.1"/>
    </source>
</evidence>
<reference evidence="4" key="1">
    <citation type="submission" date="2023-04" db="EMBL/GenBank/DDBJ databases">
        <title>Colletotrichum limetticola genome sequence.</title>
        <authorList>
            <person name="Baroncelli R."/>
        </authorList>
    </citation>
    <scope>NUCLEOTIDE SEQUENCE</scope>
    <source>
        <strain evidence="4">KLA-Anderson</strain>
    </source>
</reference>
<sequence>MTPERKFAIPKGSTVLVTGANGFIGSHVCKELLQLGFNVRGTVRDVSKCAWLPEALTRQRPKGDFMLVSLPDMEKEGAFDAAVEGVSAVIHTASPVSFSPNPESVIPRSITVALNALKAANKAASVKRFIFTSSSVAAALPRPGKKGIEVNSDSWNTESVEIAWREAPYHPQRAWHIYAASKVEAEMAVWKFYHENIRRRYDLIVSSGKQPAVLWILGLCNEADWVLVLPGTNFGRALDAANQGHSSTSSFIESLWNGTHVDRLKLIKTTEYFVDVEDNARLHVAAAVLPNVRSERIFAWAEPFNFDTVLDILRTHFPEKNFVDNFHHYRELSVVSQPQSRAVELLRQLGREGFVPLKQSVLLNVEDLS</sequence>
<proteinExistence type="inferred from homology"/>
<name>A0ABQ9PBU2_9PEZI</name>
<dbReference type="SUPFAM" id="SSF51735">
    <property type="entry name" value="NAD(P)-binding Rossmann-fold domains"/>
    <property type="match status" value="1"/>
</dbReference>
<dbReference type="EMBL" id="JARUPT010000699">
    <property type="protein sequence ID" value="KAK0369146.1"/>
    <property type="molecule type" value="Genomic_DNA"/>
</dbReference>
<evidence type="ECO:0000256" key="1">
    <source>
        <dbReference type="ARBA" id="ARBA00023002"/>
    </source>
</evidence>
<comment type="caution">
    <text evidence="4">The sequence shown here is derived from an EMBL/GenBank/DDBJ whole genome shotgun (WGS) entry which is preliminary data.</text>
</comment>
<dbReference type="InterPro" id="IPR036291">
    <property type="entry name" value="NAD(P)-bd_dom_sf"/>
</dbReference>
<dbReference type="Pfam" id="PF01370">
    <property type="entry name" value="Epimerase"/>
    <property type="match status" value="1"/>
</dbReference>
<organism evidence="4 5">
    <name type="scientific">Colletotrichum limetticola</name>
    <dbReference type="NCBI Taxonomy" id="1209924"/>
    <lineage>
        <taxon>Eukaryota</taxon>
        <taxon>Fungi</taxon>
        <taxon>Dikarya</taxon>
        <taxon>Ascomycota</taxon>
        <taxon>Pezizomycotina</taxon>
        <taxon>Sordariomycetes</taxon>
        <taxon>Hypocreomycetidae</taxon>
        <taxon>Glomerellales</taxon>
        <taxon>Glomerellaceae</taxon>
        <taxon>Colletotrichum</taxon>
        <taxon>Colletotrichum acutatum species complex</taxon>
    </lineage>
</organism>
<keyword evidence="1" id="KW-0560">Oxidoreductase</keyword>
<dbReference type="Gene3D" id="3.40.50.720">
    <property type="entry name" value="NAD(P)-binding Rossmann-like Domain"/>
    <property type="match status" value="1"/>
</dbReference>
<evidence type="ECO:0000256" key="2">
    <source>
        <dbReference type="ARBA" id="ARBA00023445"/>
    </source>
</evidence>
<evidence type="ECO:0000313" key="5">
    <source>
        <dbReference type="Proteomes" id="UP001169217"/>
    </source>
</evidence>
<dbReference type="PANTHER" id="PTHR10366:SF562">
    <property type="entry name" value="ALDEHYDE REDUCTASE II (AFU_ORTHOLOGUE AFUA_1G11360)"/>
    <property type="match status" value="1"/>
</dbReference>
<protein>
    <submittedName>
        <fullName evidence="4">NAD dependent epimerase/dehydratase</fullName>
    </submittedName>
</protein>
<comment type="similarity">
    <text evidence="2">Belongs to the NAD(P)-dependent epimerase/dehydratase family. Dihydroflavonol-4-reductase subfamily.</text>
</comment>
<accession>A0ABQ9PBU2</accession>
<evidence type="ECO:0000259" key="3">
    <source>
        <dbReference type="Pfam" id="PF01370"/>
    </source>
</evidence>
<keyword evidence="5" id="KW-1185">Reference proteome</keyword>
<feature type="domain" description="NAD-dependent epimerase/dehydratase" evidence="3">
    <location>
        <begin position="15"/>
        <end position="286"/>
    </location>
</feature>
<dbReference type="InterPro" id="IPR050425">
    <property type="entry name" value="NAD(P)_dehydrat-like"/>
</dbReference>
<dbReference type="Proteomes" id="UP001169217">
    <property type="component" value="Unassembled WGS sequence"/>
</dbReference>
<gene>
    <name evidence="4" type="ORF">CLIM01_13501</name>
</gene>
<dbReference type="PANTHER" id="PTHR10366">
    <property type="entry name" value="NAD DEPENDENT EPIMERASE/DEHYDRATASE"/>
    <property type="match status" value="1"/>
</dbReference>